<feature type="compositionally biased region" description="Polar residues" evidence="1">
    <location>
        <begin position="11"/>
        <end position="26"/>
    </location>
</feature>
<reference evidence="2 3" key="1">
    <citation type="submission" date="2019-07" db="EMBL/GenBank/DDBJ databases">
        <authorList>
            <person name="Park Y.J."/>
            <person name="Jeong S.E."/>
            <person name="Jung H.S."/>
        </authorList>
    </citation>
    <scope>NUCLEOTIDE SEQUENCE [LARGE SCALE GENOMIC DNA]</scope>
    <source>
        <strain evidence="3">P16(2019)</strain>
    </source>
</reference>
<evidence type="ECO:0000313" key="2">
    <source>
        <dbReference type="EMBL" id="TSB46432.1"/>
    </source>
</evidence>
<evidence type="ECO:0000313" key="3">
    <source>
        <dbReference type="Proteomes" id="UP000318521"/>
    </source>
</evidence>
<name>A0A553ZYB2_9BACI</name>
<accession>A0A553ZYB2</accession>
<dbReference type="AlphaFoldDB" id="A0A553ZYB2"/>
<organism evidence="2 3">
    <name type="scientific">Alkalicoccobacillus porphyridii</name>
    <dbReference type="NCBI Taxonomy" id="2597270"/>
    <lineage>
        <taxon>Bacteria</taxon>
        <taxon>Bacillati</taxon>
        <taxon>Bacillota</taxon>
        <taxon>Bacilli</taxon>
        <taxon>Bacillales</taxon>
        <taxon>Bacillaceae</taxon>
        <taxon>Alkalicoccobacillus</taxon>
    </lineage>
</organism>
<feature type="compositionally biased region" description="Basic and acidic residues" evidence="1">
    <location>
        <begin position="55"/>
        <end position="93"/>
    </location>
</feature>
<dbReference type="RefSeq" id="WP_143848879.1">
    <property type="nucleotide sequence ID" value="NZ_VLXZ01000006.1"/>
</dbReference>
<keyword evidence="3" id="KW-1185">Reference proteome</keyword>
<dbReference type="Proteomes" id="UP000318521">
    <property type="component" value="Unassembled WGS sequence"/>
</dbReference>
<sequence>MSLRPIEALGSLSNSIKGSKMQSQLQHRVHMNEAMQAEAQRLADTRNRRKSQKANLDHPTRFQSKHKEQQHSGNQEKKKQPFPHAPRERDKGTFIDYST</sequence>
<gene>
    <name evidence="2" type="ORF">FN960_11550</name>
</gene>
<protein>
    <submittedName>
        <fullName evidence="2">Uncharacterized protein</fullName>
    </submittedName>
</protein>
<feature type="region of interest" description="Disordered" evidence="1">
    <location>
        <begin position="1"/>
        <end position="99"/>
    </location>
</feature>
<comment type="caution">
    <text evidence="2">The sequence shown here is derived from an EMBL/GenBank/DDBJ whole genome shotgun (WGS) entry which is preliminary data.</text>
</comment>
<dbReference type="EMBL" id="VLXZ01000006">
    <property type="protein sequence ID" value="TSB46432.1"/>
    <property type="molecule type" value="Genomic_DNA"/>
</dbReference>
<proteinExistence type="predicted"/>
<evidence type="ECO:0000256" key="1">
    <source>
        <dbReference type="SAM" id="MobiDB-lite"/>
    </source>
</evidence>